<evidence type="ECO:0000313" key="1">
    <source>
        <dbReference type="EMBL" id="PWV64448.1"/>
    </source>
</evidence>
<dbReference type="Proteomes" id="UP000246569">
    <property type="component" value="Unassembled WGS sequence"/>
</dbReference>
<accession>A0A317MYM8</accession>
<comment type="caution">
    <text evidence="1">The sequence shown here is derived from an EMBL/GenBank/DDBJ whole genome shotgun (WGS) entry which is preliminary data.</text>
</comment>
<name>A0A317MYM8_9GAMM</name>
<dbReference type="SUPFAM" id="SSF55298">
    <property type="entry name" value="YjgF-like"/>
    <property type="match status" value="1"/>
</dbReference>
<dbReference type="Gene3D" id="3.30.1330.40">
    <property type="entry name" value="RutC-like"/>
    <property type="match status" value="1"/>
</dbReference>
<dbReference type="CDD" id="cd06150">
    <property type="entry name" value="YjgF_YER057c_UK114_like_2"/>
    <property type="match status" value="1"/>
</dbReference>
<evidence type="ECO:0000313" key="2">
    <source>
        <dbReference type="Proteomes" id="UP000246569"/>
    </source>
</evidence>
<dbReference type="RefSeq" id="WP_110017113.1">
    <property type="nucleotide sequence ID" value="NZ_QGTJ01000002.1"/>
</dbReference>
<dbReference type="PANTHER" id="PTHR47328">
    <property type="match status" value="1"/>
</dbReference>
<dbReference type="PANTHER" id="PTHR47328:SF1">
    <property type="entry name" value="RUTC FAMILY PROTEIN YOAB"/>
    <property type="match status" value="1"/>
</dbReference>
<dbReference type="AlphaFoldDB" id="A0A317MYM8"/>
<sequence>MPEFLEPALRYSEAVVHGDTVWLCGQVPENPDGDITAQTGEVLAAIDRVLALAGSTRRQLLSATIYLRDMADYAGMNAVWDAWIAPGPGPARACVRAEMADPRWRVEIQAVAAR</sequence>
<organism evidence="1 2">
    <name type="scientific">Plasticicumulans acidivorans</name>
    <dbReference type="NCBI Taxonomy" id="886464"/>
    <lineage>
        <taxon>Bacteria</taxon>
        <taxon>Pseudomonadati</taxon>
        <taxon>Pseudomonadota</taxon>
        <taxon>Gammaproteobacteria</taxon>
        <taxon>Candidatus Competibacteraceae</taxon>
        <taxon>Plasticicumulans</taxon>
    </lineage>
</organism>
<dbReference type="EMBL" id="QGTJ01000002">
    <property type="protein sequence ID" value="PWV64448.1"/>
    <property type="molecule type" value="Genomic_DNA"/>
</dbReference>
<dbReference type="InterPro" id="IPR006175">
    <property type="entry name" value="YjgF/YER057c/UK114"/>
</dbReference>
<keyword evidence="2" id="KW-1185">Reference proteome</keyword>
<dbReference type="Pfam" id="PF01042">
    <property type="entry name" value="Ribonuc_L-PSP"/>
    <property type="match status" value="1"/>
</dbReference>
<dbReference type="InterPro" id="IPR035959">
    <property type="entry name" value="RutC-like_sf"/>
</dbReference>
<dbReference type="InterPro" id="IPR035709">
    <property type="entry name" value="YoaB-like"/>
</dbReference>
<reference evidence="1 2" key="1">
    <citation type="submission" date="2018-05" db="EMBL/GenBank/DDBJ databases">
        <title>Genomic Encyclopedia of Type Strains, Phase IV (KMG-IV): sequencing the most valuable type-strain genomes for metagenomic binning, comparative biology and taxonomic classification.</title>
        <authorList>
            <person name="Goeker M."/>
        </authorList>
    </citation>
    <scope>NUCLEOTIDE SEQUENCE [LARGE SCALE GENOMIC DNA]</scope>
    <source>
        <strain evidence="1 2">DSM 23606</strain>
    </source>
</reference>
<dbReference type="OrthoDB" id="6899345at2"/>
<protein>
    <submittedName>
        <fullName evidence="1">Enamine deaminase RidA (YjgF/YER057c/UK114 family)</fullName>
    </submittedName>
</protein>
<proteinExistence type="predicted"/>
<gene>
    <name evidence="1" type="ORF">C7443_10297</name>
</gene>